<dbReference type="RefSeq" id="WP_161348412.1">
    <property type="nucleotide sequence ID" value="NZ_BMGW01000014.1"/>
</dbReference>
<keyword evidence="3 8" id="KW-0378">Hydrolase</keyword>
<proteinExistence type="predicted"/>
<dbReference type="GO" id="GO:0019172">
    <property type="term" value="F:glyoxalase III activity"/>
    <property type="evidence" value="ECO:0007669"/>
    <property type="project" value="TreeGrafter"/>
</dbReference>
<feature type="region of interest" description="Disordered" evidence="6">
    <location>
        <begin position="1"/>
        <end position="21"/>
    </location>
</feature>
<dbReference type="InterPro" id="IPR050325">
    <property type="entry name" value="Prot/Nucl_acid_deglycase"/>
</dbReference>
<gene>
    <name evidence="8" type="primary">hchA</name>
    <name evidence="8" type="ORF">GS660_18225</name>
</gene>
<evidence type="ECO:0000256" key="1">
    <source>
        <dbReference type="ARBA" id="ARBA00022490"/>
    </source>
</evidence>
<dbReference type="SUPFAM" id="SSF52317">
    <property type="entry name" value="Class I glutamine amidotransferase-like"/>
    <property type="match status" value="1"/>
</dbReference>
<dbReference type="AlphaFoldDB" id="A0A6L8VLT7"/>
<dbReference type="NCBIfam" id="NF003168">
    <property type="entry name" value="PRK04155.1"/>
    <property type="match status" value="1"/>
</dbReference>
<comment type="caution">
    <text evidence="8">The sequence shown here is derived from an EMBL/GenBank/DDBJ whole genome shotgun (WGS) entry which is preliminary data.</text>
</comment>
<dbReference type="InterPro" id="IPR017283">
    <property type="entry name" value="HchA"/>
</dbReference>
<dbReference type="InterPro" id="IPR002818">
    <property type="entry name" value="DJ-1/PfpI"/>
</dbReference>
<feature type="domain" description="DJ-1/PfpI" evidence="7">
    <location>
        <begin position="79"/>
        <end position="214"/>
    </location>
</feature>
<evidence type="ECO:0000313" key="8">
    <source>
        <dbReference type="EMBL" id="MZQ91034.1"/>
    </source>
</evidence>
<dbReference type="EC" id="3.5.1.124" evidence="8"/>
<dbReference type="GO" id="GO:0005737">
    <property type="term" value="C:cytoplasm"/>
    <property type="evidence" value="ECO:0007669"/>
    <property type="project" value="TreeGrafter"/>
</dbReference>
<dbReference type="PANTHER" id="PTHR48094">
    <property type="entry name" value="PROTEIN/NUCLEIC ACID DEGLYCASE DJ-1-RELATED"/>
    <property type="match status" value="1"/>
</dbReference>
<evidence type="ECO:0000256" key="6">
    <source>
        <dbReference type="SAM" id="MobiDB-lite"/>
    </source>
</evidence>
<dbReference type="Proteomes" id="UP000477083">
    <property type="component" value="Unassembled WGS sequence"/>
</dbReference>
<keyword evidence="9" id="KW-1185">Reference proteome</keyword>
<evidence type="ECO:0000256" key="4">
    <source>
        <dbReference type="ARBA" id="ARBA00023016"/>
    </source>
</evidence>
<sequence length="287" mass="30880">MSVPMMKSSQPTPDPERANAFEPSPLSLRLFTQKKTNLKGADYPAPYAGGRWKILVIGSDQKYLKMANGTWFSTGNHPVETLLPMYHLAKAGFGFDIATVSGAAVEFEHWAMPTEDAAVQGFYQSWLGKFDQPRTLADVVATSLGPDSDYIGVFIPGGHGALMGLPEDPNVKAVLQWAASHNRFVISLCHGPAAFLALGKDNPFRGRKICAFADRVDAHTPKIGYMPGKLTWKFGEHLTAQGFTITNKLISGATCKDGRLLTGDSPLASNALGKLAATELLAAVKAM</sequence>
<dbReference type="OrthoDB" id="9792284at2"/>
<evidence type="ECO:0000256" key="2">
    <source>
        <dbReference type="ARBA" id="ARBA00022763"/>
    </source>
</evidence>
<evidence type="ECO:0000259" key="7">
    <source>
        <dbReference type="Pfam" id="PF01965"/>
    </source>
</evidence>
<keyword evidence="5" id="KW-0234">DNA repair</keyword>
<name>A0A6L8VLT7_9RHOB</name>
<dbReference type="GO" id="GO:0036524">
    <property type="term" value="F:protein deglycase activity"/>
    <property type="evidence" value="ECO:0007669"/>
    <property type="project" value="UniProtKB-EC"/>
</dbReference>
<dbReference type="GO" id="GO:0006281">
    <property type="term" value="P:DNA repair"/>
    <property type="evidence" value="ECO:0007669"/>
    <property type="project" value="UniProtKB-KW"/>
</dbReference>
<keyword evidence="2" id="KW-0227">DNA damage</keyword>
<organism evidence="8 9">
    <name type="scientific">Frigidibacter albus</name>
    <dbReference type="NCBI Taxonomy" id="1465486"/>
    <lineage>
        <taxon>Bacteria</taxon>
        <taxon>Pseudomonadati</taxon>
        <taxon>Pseudomonadota</taxon>
        <taxon>Alphaproteobacteria</taxon>
        <taxon>Rhodobacterales</taxon>
        <taxon>Paracoccaceae</taxon>
        <taxon>Frigidibacter</taxon>
    </lineage>
</organism>
<evidence type="ECO:0000256" key="3">
    <source>
        <dbReference type="ARBA" id="ARBA00022801"/>
    </source>
</evidence>
<keyword evidence="4" id="KW-0346">Stress response</keyword>
<dbReference type="PIRSF" id="PIRSF037798">
    <property type="entry name" value="Chaperone_HchA"/>
    <property type="match status" value="1"/>
</dbReference>
<dbReference type="EMBL" id="WWNR01000014">
    <property type="protein sequence ID" value="MZQ91034.1"/>
    <property type="molecule type" value="Genomic_DNA"/>
</dbReference>
<dbReference type="InterPro" id="IPR029062">
    <property type="entry name" value="Class_I_gatase-like"/>
</dbReference>
<evidence type="ECO:0000313" key="9">
    <source>
        <dbReference type="Proteomes" id="UP000477083"/>
    </source>
</evidence>
<dbReference type="PANTHER" id="PTHR48094:SF20">
    <property type="entry name" value="PROTEIN_NUCLEIC ACID DEGLYCASE 1"/>
    <property type="match status" value="1"/>
</dbReference>
<keyword evidence="1" id="KW-0963">Cytoplasm</keyword>
<dbReference type="GO" id="GO:0019243">
    <property type="term" value="P:methylglyoxal catabolic process to D-lactate via S-lactoyl-glutathione"/>
    <property type="evidence" value="ECO:0007669"/>
    <property type="project" value="TreeGrafter"/>
</dbReference>
<reference evidence="8 9" key="1">
    <citation type="submission" date="2020-01" db="EMBL/GenBank/DDBJ databases">
        <title>Frigidibacter albus SP32T (=CGMCC 1.13995T).</title>
        <authorList>
            <person name="Liao X."/>
        </authorList>
    </citation>
    <scope>NUCLEOTIDE SEQUENCE [LARGE SCALE GENOMIC DNA]</scope>
    <source>
        <strain evidence="8 9">SP32</strain>
    </source>
</reference>
<protein>
    <submittedName>
        <fullName evidence="8">Protein deglycase HchA</fullName>
        <ecNumber evidence="8">3.5.1.124</ecNumber>
    </submittedName>
</protein>
<dbReference type="Pfam" id="PF01965">
    <property type="entry name" value="DJ-1_PfpI"/>
    <property type="match status" value="1"/>
</dbReference>
<evidence type="ECO:0000256" key="5">
    <source>
        <dbReference type="ARBA" id="ARBA00023204"/>
    </source>
</evidence>
<accession>A0A6L8VLT7</accession>
<dbReference type="Gene3D" id="3.40.50.880">
    <property type="match status" value="1"/>
</dbReference>